<name>A0A3S5AHY0_9PLAT</name>
<dbReference type="Proteomes" id="UP000784294">
    <property type="component" value="Unassembled WGS sequence"/>
</dbReference>
<comment type="caution">
    <text evidence="2">The sequence shown here is derived from an EMBL/GenBank/DDBJ whole genome shotgun (WGS) entry which is preliminary data.</text>
</comment>
<evidence type="ECO:0000313" key="2">
    <source>
        <dbReference type="EMBL" id="VEL24257.1"/>
    </source>
</evidence>
<accession>A0A3S5AHY0</accession>
<gene>
    <name evidence="2" type="ORF">PXEA_LOCUS17697</name>
</gene>
<protein>
    <submittedName>
        <fullName evidence="2">Uncharacterized protein</fullName>
    </submittedName>
</protein>
<sequence>MAAFLEVPPDSQCRTFSAAPLKDPVVQYPLLGWLIPLIPLLFGLLIGLPLTLVRGRRKYPDLSVSILLFGQTRGSLDAFVSMFAYQLVLLKCSIILADYTFELPGLHQHICLAALTDDADYDAGEVSENVLSALSDAGSHDNYY</sequence>
<feature type="transmembrane region" description="Helical" evidence="1">
    <location>
        <begin position="30"/>
        <end position="53"/>
    </location>
</feature>
<evidence type="ECO:0000313" key="3">
    <source>
        <dbReference type="Proteomes" id="UP000784294"/>
    </source>
</evidence>
<feature type="non-terminal residue" evidence="2">
    <location>
        <position position="1"/>
    </location>
</feature>
<evidence type="ECO:0000256" key="1">
    <source>
        <dbReference type="SAM" id="Phobius"/>
    </source>
</evidence>
<keyword evidence="3" id="KW-1185">Reference proteome</keyword>
<keyword evidence="1" id="KW-0812">Transmembrane</keyword>
<proteinExistence type="predicted"/>
<keyword evidence="1" id="KW-1133">Transmembrane helix</keyword>
<organism evidence="2 3">
    <name type="scientific">Protopolystoma xenopodis</name>
    <dbReference type="NCBI Taxonomy" id="117903"/>
    <lineage>
        <taxon>Eukaryota</taxon>
        <taxon>Metazoa</taxon>
        <taxon>Spiralia</taxon>
        <taxon>Lophotrochozoa</taxon>
        <taxon>Platyhelminthes</taxon>
        <taxon>Monogenea</taxon>
        <taxon>Polyopisthocotylea</taxon>
        <taxon>Polystomatidea</taxon>
        <taxon>Polystomatidae</taxon>
        <taxon>Protopolystoma</taxon>
    </lineage>
</organism>
<reference evidence="2" key="1">
    <citation type="submission" date="2018-11" db="EMBL/GenBank/DDBJ databases">
        <authorList>
            <consortium name="Pathogen Informatics"/>
        </authorList>
    </citation>
    <scope>NUCLEOTIDE SEQUENCE</scope>
</reference>
<keyword evidence="1" id="KW-0472">Membrane</keyword>
<dbReference type="AlphaFoldDB" id="A0A3S5AHY0"/>
<dbReference type="EMBL" id="CAAALY010066739">
    <property type="protein sequence ID" value="VEL24257.1"/>
    <property type="molecule type" value="Genomic_DNA"/>
</dbReference>